<dbReference type="SUPFAM" id="SSF53697">
    <property type="entry name" value="SIS domain"/>
    <property type="match status" value="1"/>
</dbReference>
<proteinExistence type="predicted"/>
<dbReference type="InterPro" id="IPR009057">
    <property type="entry name" value="Homeodomain-like_sf"/>
</dbReference>
<feature type="domain" description="HTH rpiR-type" evidence="1">
    <location>
        <begin position="1"/>
        <end position="76"/>
    </location>
</feature>
<protein>
    <recommendedName>
        <fullName evidence="1">HTH rpiR-type domain-containing protein</fullName>
    </recommendedName>
</protein>
<sequence length="279" mass="30544">MSFRTVVASSGKSLSASEKRVIAILLGEPEPSSLRAAPVAARAQTHESTVVRLAQKLGYSGFPDLRADLERDNPEPVTASALMRSDTGHELAVFARDEARALERLSSFIPQEQLVDVATSIHRARVVYLFSKADERPALDMLARRLRRLGLVVVELGLGGKDLAERFVSFTEDSILIAFALREAPSQLPALVREAERRGGTSILISDAPGYHFRPAPTHLLVAQRGDDSEYNTLIIPIAIAYALQLAIFHLDPDRYGAVRDDINDVSRLVGGTDEIPLR</sequence>
<dbReference type="InterPro" id="IPR046348">
    <property type="entry name" value="SIS_dom_sf"/>
</dbReference>
<keyword evidence="3" id="KW-1185">Reference proteome</keyword>
<dbReference type="PROSITE" id="PS51071">
    <property type="entry name" value="HTH_RPIR"/>
    <property type="match status" value="1"/>
</dbReference>
<dbReference type="PANTHER" id="PTHR30514:SF18">
    <property type="entry name" value="RPIR-FAMILY TRANSCRIPTIONAL REGULATOR"/>
    <property type="match status" value="1"/>
</dbReference>
<reference evidence="2" key="1">
    <citation type="submission" date="2022-12" db="EMBL/GenBank/DDBJ databases">
        <authorList>
            <person name="Krivoruchko A.V."/>
            <person name="Elkin A."/>
        </authorList>
    </citation>
    <scope>NUCLEOTIDE SEQUENCE</scope>
    <source>
        <strain evidence="2">IEGM 1391</strain>
    </source>
</reference>
<comment type="caution">
    <text evidence="2">The sequence shown here is derived from an EMBL/GenBank/DDBJ whole genome shotgun (WGS) entry which is preliminary data.</text>
</comment>
<dbReference type="RefSeq" id="WP_269602820.1">
    <property type="nucleotide sequence ID" value="NZ_JAPWIJ010000002.1"/>
</dbReference>
<organism evidence="2 3">
    <name type="scientific">Rhodococcus ruber</name>
    <dbReference type="NCBI Taxonomy" id="1830"/>
    <lineage>
        <taxon>Bacteria</taxon>
        <taxon>Bacillati</taxon>
        <taxon>Actinomycetota</taxon>
        <taxon>Actinomycetes</taxon>
        <taxon>Mycobacteriales</taxon>
        <taxon>Nocardiaceae</taxon>
        <taxon>Rhodococcus</taxon>
    </lineage>
</organism>
<dbReference type="InterPro" id="IPR036388">
    <property type="entry name" value="WH-like_DNA-bd_sf"/>
</dbReference>
<dbReference type="Gene3D" id="3.40.50.10490">
    <property type="entry name" value="Glucose-6-phosphate isomerase like protein, domain 1"/>
    <property type="match status" value="1"/>
</dbReference>
<name>A0ABT4MBM5_9NOCA</name>
<dbReference type="SUPFAM" id="SSF46689">
    <property type="entry name" value="Homeodomain-like"/>
    <property type="match status" value="1"/>
</dbReference>
<dbReference type="InterPro" id="IPR047640">
    <property type="entry name" value="RpiR-like"/>
</dbReference>
<evidence type="ECO:0000313" key="3">
    <source>
        <dbReference type="Proteomes" id="UP001081071"/>
    </source>
</evidence>
<evidence type="ECO:0000313" key="2">
    <source>
        <dbReference type="EMBL" id="MCZ4518119.1"/>
    </source>
</evidence>
<gene>
    <name evidence="2" type="ORF">O4220_06280</name>
</gene>
<dbReference type="Gene3D" id="1.10.10.10">
    <property type="entry name" value="Winged helix-like DNA-binding domain superfamily/Winged helix DNA-binding domain"/>
    <property type="match status" value="1"/>
</dbReference>
<dbReference type="Proteomes" id="UP001081071">
    <property type="component" value="Unassembled WGS sequence"/>
</dbReference>
<dbReference type="EMBL" id="JAPWIJ010000002">
    <property type="protein sequence ID" value="MCZ4518119.1"/>
    <property type="molecule type" value="Genomic_DNA"/>
</dbReference>
<dbReference type="PANTHER" id="PTHR30514">
    <property type="entry name" value="GLUCOKINASE"/>
    <property type="match status" value="1"/>
</dbReference>
<dbReference type="InterPro" id="IPR000281">
    <property type="entry name" value="HTH_RpiR"/>
</dbReference>
<evidence type="ECO:0000259" key="1">
    <source>
        <dbReference type="PROSITE" id="PS51071"/>
    </source>
</evidence>
<dbReference type="Pfam" id="PF01418">
    <property type="entry name" value="HTH_6"/>
    <property type="match status" value="1"/>
</dbReference>
<accession>A0ABT4MBM5</accession>